<dbReference type="EMBL" id="CAUYUJ010000752">
    <property type="protein sequence ID" value="CAK0792314.1"/>
    <property type="molecule type" value="Genomic_DNA"/>
</dbReference>
<sequence>MALLAEPAAEGEEAARVPPSVRPSFAADAGPPGPGFGPSDAPPGPPPPRRAPPQEAPPSGPCAELLGLCGVHLQLLGRLLAAEEAPREVAVAMFARSSGALERALAGAGGAAEEAVSLSPLDPQTPWSKASRRRYSNASAPPSPPLSPAGAKCAATASVASVPSDLEAEKSRDIIEALASQDVLAWDQHQHGLGKHARRVRDAMNSAWLETFWLACIVISSVFVAIEEQYRGSLLGNRFGWYDEMGSRTDPELEGTLLAVEICFAILFTIEVSLRMIAMGSKFWSDWKCVLDLLVVVATDIAMVLDQLVTVSFNLQVVRLLRLTRVMRVIRLTRNIAHFESATVMAAALRSCVGSANCVIVIFSTALTLLALLMTRIMRDAYLGDGSPLDQDQKLQVWLYFGTYTRSMMSLFELALANWPEIGRFLQDEVHEGWMTFVILYKLTVGFAVVGILNAVFMQETFTAIEMDNSIMVEKKKRADRTHRKKMEALFKRADRNGDGCLGRHEFAFILTNPLIRMWLASMNLDVSDTKLLFDLIDSEHPDGKITSDELISGVARLRGPARSLDVKALRMLLEGGGGRRRQLSQAEDIPAPRL</sequence>
<protein>
    <recommendedName>
        <fullName evidence="8">EF-hand domain-containing protein</fullName>
    </recommendedName>
</protein>
<keyword evidence="4 7" id="KW-1133">Transmembrane helix</keyword>
<dbReference type="SUPFAM" id="SSF81324">
    <property type="entry name" value="Voltage-gated potassium channels"/>
    <property type="match status" value="1"/>
</dbReference>
<feature type="transmembrane region" description="Helical" evidence="7">
    <location>
        <begin position="257"/>
        <end position="278"/>
    </location>
</feature>
<accession>A0ABN9PLB3</accession>
<dbReference type="SMART" id="SM00054">
    <property type="entry name" value="EFh"/>
    <property type="match status" value="2"/>
</dbReference>
<dbReference type="PROSITE" id="PS50222">
    <property type="entry name" value="EF_HAND_2"/>
    <property type="match status" value="1"/>
</dbReference>
<evidence type="ECO:0000259" key="8">
    <source>
        <dbReference type="PROSITE" id="PS50222"/>
    </source>
</evidence>
<evidence type="ECO:0000256" key="5">
    <source>
        <dbReference type="ARBA" id="ARBA00023136"/>
    </source>
</evidence>
<feature type="transmembrane region" description="Helical" evidence="7">
    <location>
        <begin position="290"/>
        <end position="313"/>
    </location>
</feature>
<feature type="transmembrane region" description="Helical" evidence="7">
    <location>
        <begin position="439"/>
        <end position="457"/>
    </location>
</feature>
<feature type="region of interest" description="Disordered" evidence="6">
    <location>
        <begin position="112"/>
        <end position="150"/>
    </location>
</feature>
<feature type="domain" description="EF-hand" evidence="8">
    <location>
        <begin position="482"/>
        <end position="517"/>
    </location>
</feature>
<dbReference type="PANTHER" id="PTHR10037">
    <property type="entry name" value="VOLTAGE-GATED CATION CHANNEL CALCIUM AND SODIUM"/>
    <property type="match status" value="1"/>
</dbReference>
<dbReference type="InterPro" id="IPR011992">
    <property type="entry name" value="EF-hand-dom_pair"/>
</dbReference>
<keyword evidence="10" id="KW-1185">Reference proteome</keyword>
<evidence type="ECO:0000313" key="9">
    <source>
        <dbReference type="EMBL" id="CAK0792314.1"/>
    </source>
</evidence>
<comment type="subcellular location">
    <subcellularLocation>
        <location evidence="1">Membrane</location>
        <topology evidence="1">Multi-pass membrane protein</topology>
    </subcellularLocation>
</comment>
<dbReference type="InterPro" id="IPR043203">
    <property type="entry name" value="VGCC_Ca_Na"/>
</dbReference>
<keyword evidence="2 7" id="KW-0812">Transmembrane</keyword>
<gene>
    <name evidence="9" type="ORF">PCOR1329_LOCUS2954</name>
</gene>
<feature type="transmembrane region" description="Helical" evidence="7">
    <location>
        <begin position="354"/>
        <end position="377"/>
    </location>
</feature>
<evidence type="ECO:0000256" key="4">
    <source>
        <dbReference type="ARBA" id="ARBA00022989"/>
    </source>
</evidence>
<dbReference type="SUPFAM" id="SSF47473">
    <property type="entry name" value="EF-hand"/>
    <property type="match status" value="1"/>
</dbReference>
<keyword evidence="3" id="KW-0106">Calcium</keyword>
<evidence type="ECO:0000313" key="10">
    <source>
        <dbReference type="Proteomes" id="UP001189429"/>
    </source>
</evidence>
<evidence type="ECO:0000256" key="2">
    <source>
        <dbReference type="ARBA" id="ARBA00022692"/>
    </source>
</evidence>
<organism evidence="9 10">
    <name type="scientific">Prorocentrum cordatum</name>
    <dbReference type="NCBI Taxonomy" id="2364126"/>
    <lineage>
        <taxon>Eukaryota</taxon>
        <taxon>Sar</taxon>
        <taxon>Alveolata</taxon>
        <taxon>Dinophyceae</taxon>
        <taxon>Prorocentrales</taxon>
        <taxon>Prorocentraceae</taxon>
        <taxon>Prorocentrum</taxon>
    </lineage>
</organism>
<dbReference type="InterPro" id="IPR027359">
    <property type="entry name" value="Volt_channel_dom_sf"/>
</dbReference>
<dbReference type="PANTHER" id="PTHR10037:SF62">
    <property type="entry name" value="SODIUM CHANNEL PROTEIN 60E"/>
    <property type="match status" value="1"/>
</dbReference>
<dbReference type="Gene3D" id="1.20.120.350">
    <property type="entry name" value="Voltage-gated potassium channels. Chain C"/>
    <property type="match status" value="1"/>
</dbReference>
<evidence type="ECO:0000256" key="7">
    <source>
        <dbReference type="SAM" id="Phobius"/>
    </source>
</evidence>
<name>A0ABN9PLB3_9DINO</name>
<dbReference type="Gene3D" id="1.10.238.10">
    <property type="entry name" value="EF-hand"/>
    <property type="match status" value="1"/>
</dbReference>
<feature type="compositionally biased region" description="Pro residues" evidence="6">
    <location>
        <begin position="31"/>
        <end position="60"/>
    </location>
</feature>
<feature type="transmembrane region" description="Helical" evidence="7">
    <location>
        <begin position="207"/>
        <end position="226"/>
    </location>
</feature>
<proteinExistence type="predicted"/>
<keyword evidence="5 7" id="KW-0472">Membrane</keyword>
<dbReference type="PROSITE" id="PS00018">
    <property type="entry name" value="EF_HAND_1"/>
    <property type="match status" value="1"/>
</dbReference>
<evidence type="ECO:0000256" key="6">
    <source>
        <dbReference type="SAM" id="MobiDB-lite"/>
    </source>
</evidence>
<comment type="caution">
    <text evidence="9">The sequence shown here is derived from an EMBL/GenBank/DDBJ whole genome shotgun (WGS) entry which is preliminary data.</text>
</comment>
<reference evidence="9" key="1">
    <citation type="submission" date="2023-10" db="EMBL/GenBank/DDBJ databases">
        <authorList>
            <person name="Chen Y."/>
            <person name="Shah S."/>
            <person name="Dougan E. K."/>
            <person name="Thang M."/>
            <person name="Chan C."/>
        </authorList>
    </citation>
    <scope>NUCLEOTIDE SEQUENCE [LARGE SCALE GENOMIC DNA]</scope>
</reference>
<dbReference type="Pfam" id="PF00520">
    <property type="entry name" value="Ion_trans"/>
    <property type="match status" value="1"/>
</dbReference>
<evidence type="ECO:0000256" key="1">
    <source>
        <dbReference type="ARBA" id="ARBA00004141"/>
    </source>
</evidence>
<dbReference type="InterPro" id="IPR005821">
    <property type="entry name" value="Ion_trans_dom"/>
</dbReference>
<dbReference type="InterPro" id="IPR018247">
    <property type="entry name" value="EF_Hand_1_Ca_BS"/>
</dbReference>
<feature type="region of interest" description="Disordered" evidence="6">
    <location>
        <begin position="1"/>
        <end position="61"/>
    </location>
</feature>
<dbReference type="InterPro" id="IPR002048">
    <property type="entry name" value="EF_hand_dom"/>
</dbReference>
<dbReference type="Proteomes" id="UP001189429">
    <property type="component" value="Unassembled WGS sequence"/>
</dbReference>
<evidence type="ECO:0000256" key="3">
    <source>
        <dbReference type="ARBA" id="ARBA00022837"/>
    </source>
</evidence>